<evidence type="ECO:0000313" key="3">
    <source>
        <dbReference type="EMBL" id="KAF2187575.1"/>
    </source>
</evidence>
<evidence type="ECO:0000256" key="1">
    <source>
        <dbReference type="SAM" id="MobiDB-lite"/>
    </source>
</evidence>
<dbReference type="PANTHER" id="PTHR24148:SF64">
    <property type="entry name" value="HETEROKARYON INCOMPATIBILITY DOMAIN-CONTAINING PROTEIN"/>
    <property type="match status" value="1"/>
</dbReference>
<proteinExistence type="predicted"/>
<dbReference type="OrthoDB" id="3477286at2759"/>
<dbReference type="InterPro" id="IPR052895">
    <property type="entry name" value="HetReg/Transcr_Mod"/>
</dbReference>
<keyword evidence="4" id="KW-1185">Reference proteome</keyword>
<dbReference type="Pfam" id="PF06985">
    <property type="entry name" value="HET"/>
    <property type="match status" value="1"/>
</dbReference>
<dbReference type="InterPro" id="IPR010730">
    <property type="entry name" value="HET"/>
</dbReference>
<dbReference type="Proteomes" id="UP000800200">
    <property type="component" value="Unassembled WGS sequence"/>
</dbReference>
<reference evidence="3" key="1">
    <citation type="journal article" date="2020" name="Stud. Mycol.">
        <title>101 Dothideomycetes genomes: a test case for predicting lifestyles and emergence of pathogens.</title>
        <authorList>
            <person name="Haridas S."/>
            <person name="Albert R."/>
            <person name="Binder M."/>
            <person name="Bloem J."/>
            <person name="Labutti K."/>
            <person name="Salamov A."/>
            <person name="Andreopoulos B."/>
            <person name="Baker S."/>
            <person name="Barry K."/>
            <person name="Bills G."/>
            <person name="Bluhm B."/>
            <person name="Cannon C."/>
            <person name="Castanera R."/>
            <person name="Culley D."/>
            <person name="Daum C."/>
            <person name="Ezra D."/>
            <person name="Gonzalez J."/>
            <person name="Henrissat B."/>
            <person name="Kuo A."/>
            <person name="Liang C."/>
            <person name="Lipzen A."/>
            <person name="Lutzoni F."/>
            <person name="Magnuson J."/>
            <person name="Mondo S."/>
            <person name="Nolan M."/>
            <person name="Ohm R."/>
            <person name="Pangilinan J."/>
            <person name="Park H.-J."/>
            <person name="Ramirez L."/>
            <person name="Alfaro M."/>
            <person name="Sun H."/>
            <person name="Tritt A."/>
            <person name="Yoshinaga Y."/>
            <person name="Zwiers L.-H."/>
            <person name="Turgeon B."/>
            <person name="Goodwin S."/>
            <person name="Spatafora J."/>
            <person name="Crous P."/>
            <person name="Grigoriev I."/>
        </authorList>
    </citation>
    <scope>NUCLEOTIDE SEQUENCE</scope>
    <source>
        <strain evidence="3">CBS 207.26</strain>
    </source>
</reference>
<name>A0A6A6E961_9PEZI</name>
<organism evidence="3 4">
    <name type="scientific">Zopfia rhizophila CBS 207.26</name>
    <dbReference type="NCBI Taxonomy" id="1314779"/>
    <lineage>
        <taxon>Eukaryota</taxon>
        <taxon>Fungi</taxon>
        <taxon>Dikarya</taxon>
        <taxon>Ascomycota</taxon>
        <taxon>Pezizomycotina</taxon>
        <taxon>Dothideomycetes</taxon>
        <taxon>Dothideomycetes incertae sedis</taxon>
        <taxon>Zopfiaceae</taxon>
        <taxon>Zopfia</taxon>
    </lineage>
</organism>
<feature type="domain" description="Heterokaryon incompatibility" evidence="2">
    <location>
        <begin position="64"/>
        <end position="233"/>
    </location>
</feature>
<dbReference type="EMBL" id="ML994626">
    <property type="protein sequence ID" value="KAF2187575.1"/>
    <property type="molecule type" value="Genomic_DNA"/>
</dbReference>
<gene>
    <name evidence="3" type="ORF">K469DRAFT_737786</name>
</gene>
<protein>
    <recommendedName>
        <fullName evidence="2">Heterokaryon incompatibility domain-containing protein</fullName>
    </recommendedName>
</protein>
<feature type="region of interest" description="Disordered" evidence="1">
    <location>
        <begin position="448"/>
        <end position="482"/>
    </location>
</feature>
<evidence type="ECO:0000259" key="2">
    <source>
        <dbReference type="Pfam" id="PF06985"/>
    </source>
</evidence>
<dbReference type="PANTHER" id="PTHR24148">
    <property type="entry name" value="ANKYRIN REPEAT DOMAIN-CONTAINING PROTEIN 39 HOMOLOG-RELATED"/>
    <property type="match status" value="1"/>
</dbReference>
<dbReference type="Pfam" id="PF26639">
    <property type="entry name" value="Het-6_barrel"/>
    <property type="match status" value="1"/>
</dbReference>
<sequence>MVRAIQRHDQLTKHKLLYQYDRIEPTEMRLLFLKPAVNRDMNLVMSIETFKDKEVGAKDGQQEFEALSYFWGPGPADKPVFLEGPPPKVDFGDMAALSVHVPDFKSGTRFYVRPNLDKALRYLRHKSQTVVLWVDAICINQRDEEIEKPAQIAKMKTIYNKAVNVCIWLHDGKGAGQEDRSRDFHAAMNFSQEIIRISEIENLAQDETKTELWSDLLDLMRCSWFSRRWVIQELALARDATVHCGEHNVPWQEFADAIGLFDLNFNRIRPLFGKSQIPRVFRNYRNFTALEPLGAKVLVDAITNTFRKSVDETIYEPVSDLETLVSSLSSFESSDPRDTIYALLNIAKESMYSETPATEIGPPKPKYSKDILKVYTDFLEWVVCSTKSLDIICRQWAIPERTKPGGRKNPTPLIQLPSWIQTVTKSSWGFQEQGFNGRMNGDSIVGKAGRTRYNASRSGRPEVQFGRRTRPNSPKPNPTRANWAPVAGKLPCGAMNGHSHRLYVRGIEIDAITWTQGPVVRGVITSACLKKGGWKTDRGDLVKVPDKLWRTLVADRDPEGENPPPWYHRAALHFMTLADNLGHIATIELLDHEITPDGKLPYIVAEYLKRVQAVTWNRKFLEGTQQVNDQDPLFGLGPPDTERNDRICILFGCSVPVILRPCNNGTDHYHFIGEAYIHGMMDGEAVIMLGEEELKAKTKEFVIL</sequence>
<dbReference type="AlphaFoldDB" id="A0A6A6E961"/>
<evidence type="ECO:0000313" key="4">
    <source>
        <dbReference type="Proteomes" id="UP000800200"/>
    </source>
</evidence>
<accession>A0A6A6E961</accession>